<comment type="caution">
    <text evidence="1">The sequence shown here is derived from an EMBL/GenBank/DDBJ whole genome shotgun (WGS) entry which is preliminary data.</text>
</comment>
<organism evidence="1 2">
    <name type="scientific">Dendrolimus kikuchii</name>
    <dbReference type="NCBI Taxonomy" id="765133"/>
    <lineage>
        <taxon>Eukaryota</taxon>
        <taxon>Metazoa</taxon>
        <taxon>Ecdysozoa</taxon>
        <taxon>Arthropoda</taxon>
        <taxon>Hexapoda</taxon>
        <taxon>Insecta</taxon>
        <taxon>Pterygota</taxon>
        <taxon>Neoptera</taxon>
        <taxon>Endopterygota</taxon>
        <taxon>Lepidoptera</taxon>
        <taxon>Glossata</taxon>
        <taxon>Ditrysia</taxon>
        <taxon>Bombycoidea</taxon>
        <taxon>Lasiocampidae</taxon>
        <taxon>Dendrolimus</taxon>
    </lineage>
</organism>
<accession>A0ACC1CMV9</accession>
<reference evidence="1 2" key="1">
    <citation type="journal article" date="2021" name="Front. Genet.">
        <title>Chromosome-Level Genome Assembly Reveals Significant Gene Expansion in the Toll and IMD Signaling Pathways of Dendrolimus kikuchii.</title>
        <authorList>
            <person name="Zhou J."/>
            <person name="Wu P."/>
            <person name="Xiong Z."/>
            <person name="Liu N."/>
            <person name="Zhao N."/>
            <person name="Ji M."/>
            <person name="Qiu Y."/>
            <person name="Yang B."/>
        </authorList>
    </citation>
    <scope>NUCLEOTIDE SEQUENCE [LARGE SCALE GENOMIC DNA]</scope>
    <source>
        <strain evidence="1">Ann1</strain>
    </source>
</reference>
<gene>
    <name evidence="1" type="ORF">K1T71_011858</name>
</gene>
<evidence type="ECO:0000313" key="1">
    <source>
        <dbReference type="EMBL" id="KAJ0172719.1"/>
    </source>
</evidence>
<dbReference type="Proteomes" id="UP000824533">
    <property type="component" value="Linkage Group LG21"/>
</dbReference>
<dbReference type="EMBL" id="CM034407">
    <property type="protein sequence ID" value="KAJ0172719.1"/>
    <property type="molecule type" value="Genomic_DNA"/>
</dbReference>
<proteinExistence type="predicted"/>
<protein>
    <submittedName>
        <fullName evidence="1">Uncharacterized protein</fullName>
    </submittedName>
</protein>
<evidence type="ECO:0000313" key="2">
    <source>
        <dbReference type="Proteomes" id="UP000824533"/>
    </source>
</evidence>
<sequence>MEILRCPSSINGLSNTERIFQIRPVVPEISAFKQTNCSALYIIVTLRITSVVEWSKLSLHNSLESRCLGVGFDSWHGKIRIIYDRYDRNIGFPFLMKWLRILNSNSKPELYKNELVRQSSTDSAELEFCGKLHFALKYDHEVEALVVKIFEARDLPIKDVTGSSDPYIKVFLLPDRKKKFQTKVHRKNLNPVFNETFLFSVPYEELRQRYLQFSVYDFDRFSRHDLIGHVVLKGLLESADLHQEIEYTMNILAAPQSAWNLFSKPSDFETFFIGALLLLVLA</sequence>
<name>A0ACC1CMV9_9NEOP</name>
<keyword evidence="2" id="KW-1185">Reference proteome</keyword>